<dbReference type="Pfam" id="PF03808">
    <property type="entry name" value="Glyco_tran_WecG"/>
    <property type="match status" value="1"/>
</dbReference>
<dbReference type="EMBL" id="JANWGH010000001">
    <property type="protein sequence ID" value="MCS5488971.1"/>
    <property type="molecule type" value="Genomic_DNA"/>
</dbReference>
<gene>
    <name evidence="3" type="ORF">NY014_00935</name>
</gene>
<dbReference type="Proteomes" id="UP001206788">
    <property type="component" value="Unassembled WGS sequence"/>
</dbReference>
<name>A0ABT2G123_9BACT</name>
<dbReference type="PANTHER" id="PTHR34136">
    <property type="match status" value="1"/>
</dbReference>
<protein>
    <submittedName>
        <fullName evidence="3">WecB/TagA/CpsF family glycosyltransferase</fullName>
    </submittedName>
</protein>
<dbReference type="CDD" id="cd06533">
    <property type="entry name" value="Glyco_transf_WecG_TagA"/>
    <property type="match status" value="1"/>
</dbReference>
<keyword evidence="2" id="KW-0808">Transferase</keyword>
<keyword evidence="1" id="KW-0328">Glycosyltransferase</keyword>
<evidence type="ECO:0000313" key="4">
    <source>
        <dbReference type="Proteomes" id="UP001206788"/>
    </source>
</evidence>
<evidence type="ECO:0000256" key="2">
    <source>
        <dbReference type="ARBA" id="ARBA00022679"/>
    </source>
</evidence>
<evidence type="ECO:0000256" key="1">
    <source>
        <dbReference type="ARBA" id="ARBA00022676"/>
    </source>
</evidence>
<comment type="caution">
    <text evidence="3">The sequence shown here is derived from an EMBL/GenBank/DDBJ whole genome shotgun (WGS) entry which is preliminary data.</text>
</comment>
<keyword evidence="4" id="KW-1185">Reference proteome</keyword>
<accession>A0ABT2G123</accession>
<proteinExistence type="predicted"/>
<dbReference type="InterPro" id="IPR004629">
    <property type="entry name" value="WecG_TagA_CpsF"/>
</dbReference>
<organism evidence="3 4">
    <name type="scientific">Algoriphagus limi</name>
    <dbReference type="NCBI Taxonomy" id="2975273"/>
    <lineage>
        <taxon>Bacteria</taxon>
        <taxon>Pseudomonadati</taxon>
        <taxon>Bacteroidota</taxon>
        <taxon>Cytophagia</taxon>
        <taxon>Cytophagales</taxon>
        <taxon>Cyclobacteriaceae</taxon>
        <taxon>Algoriphagus</taxon>
    </lineage>
</organism>
<evidence type="ECO:0000313" key="3">
    <source>
        <dbReference type="EMBL" id="MCS5488971.1"/>
    </source>
</evidence>
<dbReference type="NCBIfam" id="TIGR00696">
    <property type="entry name" value="wecG_tagA_cpsF"/>
    <property type="match status" value="1"/>
</dbReference>
<reference evidence="3 4" key="1">
    <citation type="submission" date="2022-08" db="EMBL/GenBank/DDBJ databases">
        <title>Algoriphagus sp. CAU 1643 isolated from mud.</title>
        <authorList>
            <person name="Kim W."/>
        </authorList>
    </citation>
    <scope>NUCLEOTIDE SEQUENCE [LARGE SCALE GENOMIC DNA]</scope>
    <source>
        <strain evidence="3 4">CAU 1643</strain>
    </source>
</reference>
<sequence length="226" mass="25833">MNGIRIFGFPDRESLMNFSQGKNELLVAVNAEKIRNADTELKEVINRNIGYPDGVGAVWALRQKGLSNVAKIPGVELWLEFVKKYHREKKFYFIGAKEEIIQATVGKLKSEFPGINLVGYRNGYIQPEEMLGLEKLITEIKPDFVFVAMGSPAQERLMTKLSAIHPAIYIGLGGSFDIYAGKTKRAPEWMINLKLEWFYRLVTEPKRIGRQLKLFGFVKNMLLKNY</sequence>
<dbReference type="RefSeq" id="WP_259412650.1">
    <property type="nucleotide sequence ID" value="NZ_JANWGH010000001.1"/>
</dbReference>
<dbReference type="PANTHER" id="PTHR34136:SF1">
    <property type="entry name" value="UDP-N-ACETYL-D-MANNOSAMINURONIC ACID TRANSFERASE"/>
    <property type="match status" value="1"/>
</dbReference>